<reference evidence="2 3" key="1">
    <citation type="journal article" date="2013" name="BMC Genomics">
        <title>The miniature genome of a carnivorous plant Genlisea aurea contains a low number of genes and short non-coding sequences.</title>
        <authorList>
            <person name="Leushkin E.V."/>
            <person name="Sutormin R.A."/>
            <person name="Nabieva E.R."/>
            <person name="Penin A.A."/>
            <person name="Kondrashov A.S."/>
            <person name="Logacheva M.D."/>
        </authorList>
    </citation>
    <scope>NUCLEOTIDE SEQUENCE [LARGE SCALE GENOMIC DNA]</scope>
</reference>
<gene>
    <name evidence="2" type="ORF">M569_07438</name>
</gene>
<evidence type="ECO:0008006" key="4">
    <source>
        <dbReference type="Google" id="ProtNLM"/>
    </source>
</evidence>
<dbReference type="SUPFAM" id="SSF53474">
    <property type="entry name" value="alpha/beta-Hydrolases"/>
    <property type="match status" value="1"/>
</dbReference>
<evidence type="ECO:0000313" key="3">
    <source>
        <dbReference type="Proteomes" id="UP000015453"/>
    </source>
</evidence>
<sequence>TKNSRISRFPFAIAVLVFTATAAFLLFPGKDGGDKSDPINPESNGLDSSSIQLNPSVELVNGTDLIWQIPASPKAVVFLAHGCGGRASHFWDKSPTCSHCIGLPEERAIVLHALSRSFAAVAISSRTTCWSFGDEIPAVNHLLRRWISDQNLQNLPVFALGASSGGYFVSALAVEFTSFRAIALMISEGVYSRLRLSGNYPPTIFVHMPKDERRKTKIEEYMAAMRGKGIDVDEIQCLEFPLTPRSFADRIPGIDLRLSAELFESFKEKGFIDGNGFMTDDGRAVEWLNVLEEKQIRLPDPSLKKHIQEEMNLAFAYHEMTSLPSPQIFHWFESHMS</sequence>
<keyword evidence="1" id="KW-0472">Membrane</keyword>
<dbReference type="Gene3D" id="3.40.50.1820">
    <property type="entry name" value="alpha/beta hydrolase"/>
    <property type="match status" value="1"/>
</dbReference>
<comment type="caution">
    <text evidence="2">The sequence shown here is derived from an EMBL/GenBank/DDBJ whole genome shotgun (WGS) entry which is preliminary data.</text>
</comment>
<dbReference type="PANTHER" id="PTHR35128">
    <property type="entry name" value="SECRETION-REGULATING GUANINE NUCLEOTIDE EXCHANGE FACTOR"/>
    <property type="match status" value="1"/>
</dbReference>
<proteinExistence type="predicted"/>
<dbReference type="InterPro" id="IPR029058">
    <property type="entry name" value="AB_hydrolase_fold"/>
</dbReference>
<organism evidence="2 3">
    <name type="scientific">Genlisea aurea</name>
    <dbReference type="NCBI Taxonomy" id="192259"/>
    <lineage>
        <taxon>Eukaryota</taxon>
        <taxon>Viridiplantae</taxon>
        <taxon>Streptophyta</taxon>
        <taxon>Embryophyta</taxon>
        <taxon>Tracheophyta</taxon>
        <taxon>Spermatophyta</taxon>
        <taxon>Magnoliopsida</taxon>
        <taxon>eudicotyledons</taxon>
        <taxon>Gunneridae</taxon>
        <taxon>Pentapetalae</taxon>
        <taxon>asterids</taxon>
        <taxon>lamiids</taxon>
        <taxon>Lamiales</taxon>
        <taxon>Lentibulariaceae</taxon>
        <taxon>Genlisea</taxon>
    </lineage>
</organism>
<feature type="non-terminal residue" evidence="2">
    <location>
        <position position="337"/>
    </location>
</feature>
<keyword evidence="1" id="KW-0812">Transmembrane</keyword>
<dbReference type="AlphaFoldDB" id="S8CKX5"/>
<dbReference type="Proteomes" id="UP000015453">
    <property type="component" value="Unassembled WGS sequence"/>
</dbReference>
<name>S8CKX5_9LAMI</name>
<dbReference type="EMBL" id="AUSU01003166">
    <property type="protein sequence ID" value="EPS67335.1"/>
    <property type="molecule type" value="Genomic_DNA"/>
</dbReference>
<dbReference type="OrthoDB" id="10022521at2759"/>
<dbReference type="PANTHER" id="PTHR35128:SF1">
    <property type="entry name" value="SECRETION-REGULATING GUANINE NUCLEOTIDE EXCHANGE FACTOR"/>
    <property type="match status" value="1"/>
</dbReference>
<keyword evidence="3" id="KW-1185">Reference proteome</keyword>
<accession>S8CKX5</accession>
<protein>
    <recommendedName>
        <fullName evidence="4">Peptidase S9 prolyl oligopeptidase catalytic domain-containing protein</fullName>
    </recommendedName>
</protein>
<feature type="transmembrane region" description="Helical" evidence="1">
    <location>
        <begin position="9"/>
        <end position="27"/>
    </location>
</feature>
<feature type="non-terminal residue" evidence="2">
    <location>
        <position position="1"/>
    </location>
</feature>
<evidence type="ECO:0000256" key="1">
    <source>
        <dbReference type="SAM" id="Phobius"/>
    </source>
</evidence>
<evidence type="ECO:0000313" key="2">
    <source>
        <dbReference type="EMBL" id="EPS67335.1"/>
    </source>
</evidence>
<keyword evidence="1" id="KW-1133">Transmembrane helix</keyword>